<dbReference type="InterPro" id="IPR019546">
    <property type="entry name" value="TAT_signal_bac_arc"/>
</dbReference>
<dbReference type="SUPFAM" id="SSF46548">
    <property type="entry name" value="alpha-helical ferredoxin"/>
    <property type="match status" value="1"/>
</dbReference>
<protein>
    <submittedName>
        <fullName evidence="6">Aldo/keto reductase</fullName>
    </submittedName>
</protein>
<evidence type="ECO:0000256" key="2">
    <source>
        <dbReference type="ARBA" id="ARBA00023004"/>
    </source>
</evidence>
<comment type="caution">
    <text evidence="6">The sequence shown here is derived from an EMBL/GenBank/DDBJ whole genome shotgun (WGS) entry which is preliminary data.</text>
</comment>
<dbReference type="InterPro" id="IPR017900">
    <property type="entry name" value="4Fe4S_Fe_S_CS"/>
</dbReference>
<dbReference type="NCBIfam" id="TIGR01409">
    <property type="entry name" value="TAT_signal_seq"/>
    <property type="match status" value="1"/>
</dbReference>
<evidence type="ECO:0000256" key="1">
    <source>
        <dbReference type="ARBA" id="ARBA00022723"/>
    </source>
</evidence>
<keyword evidence="3" id="KW-0411">Iron-sulfur</keyword>
<dbReference type="Proteomes" id="UP000823772">
    <property type="component" value="Unassembled WGS sequence"/>
</dbReference>
<dbReference type="Pfam" id="PF00248">
    <property type="entry name" value="Aldo_ket_red"/>
    <property type="match status" value="1"/>
</dbReference>
<sequence>MKNGKDKTMMDRREFLKRLGAGTAAVSTAALAIGCGPRNKGDNPVQGEPPAGKMTYRTNPTTGDRVSLLGFGMMRLPSVGGRSAREGVEEIDQEMVNSMVDYALEHGVNYFDTSPAYCQGKSERATGIALKRHPRDKYFIATKLSNFAKSTWSREASIEMYRNSFKELQVDYIDYMLLHGIGMGGMKEFEQRYIDNGMLDFLLEERKAGRIRNLGFSYHGDVEVFDTMLARHDLYKWDFVQIQLNYLDWKYAKQINPRNTDAEYLYGELAKRGIPAVIMEPLLGGRLSNVPDNIVKMFKEREPEKSVASWAFRFAGTFPDILTVLSGMTRMEHLQDNLHTYCPLDPLDEEELALLQQAAAMMMEFDTIPCNDCKYCMPCPYGLDIPAILLHYNKCINEGNIPASRQDPNYRKARRAFLVGYDRSVPKLRQAAHCIGCNQCSPHCPQGIFIPKEMQKIDEYVEKLKQEIL</sequence>
<dbReference type="PANTHER" id="PTHR43312:SF2">
    <property type="entry name" value="OXIDOREDUCTASE"/>
    <property type="match status" value="1"/>
</dbReference>
<dbReference type="InterPro" id="IPR017896">
    <property type="entry name" value="4Fe4S_Fe-S-bd"/>
</dbReference>
<dbReference type="PROSITE" id="PS00198">
    <property type="entry name" value="4FE4S_FER_1"/>
    <property type="match status" value="1"/>
</dbReference>
<dbReference type="GO" id="GO:0046872">
    <property type="term" value="F:metal ion binding"/>
    <property type="evidence" value="ECO:0007669"/>
    <property type="project" value="UniProtKB-KW"/>
</dbReference>
<reference evidence="6" key="2">
    <citation type="journal article" date="2021" name="PeerJ">
        <title>Extensive microbial diversity within the chicken gut microbiome revealed by metagenomics and culture.</title>
        <authorList>
            <person name="Gilroy R."/>
            <person name="Ravi A."/>
            <person name="Getino M."/>
            <person name="Pursley I."/>
            <person name="Horton D.L."/>
            <person name="Alikhan N.F."/>
            <person name="Baker D."/>
            <person name="Gharbi K."/>
            <person name="Hall N."/>
            <person name="Watson M."/>
            <person name="Adriaenssens E.M."/>
            <person name="Foster-Nyarko E."/>
            <person name="Jarju S."/>
            <person name="Secka A."/>
            <person name="Antonio M."/>
            <person name="Oren A."/>
            <person name="Chaudhuri R.R."/>
            <person name="La Ragione R."/>
            <person name="Hildebrand F."/>
            <person name="Pallen M.J."/>
        </authorList>
    </citation>
    <scope>NUCLEOTIDE SEQUENCE</scope>
    <source>
        <strain evidence="6">B3-2255</strain>
    </source>
</reference>
<keyword evidence="2" id="KW-0408">Iron</keyword>
<keyword evidence="1" id="KW-0479">Metal-binding</keyword>
<dbReference type="InterPro" id="IPR006311">
    <property type="entry name" value="TAT_signal"/>
</dbReference>
<dbReference type="SUPFAM" id="SSF51430">
    <property type="entry name" value="NAD(P)-linked oxidoreductase"/>
    <property type="match status" value="1"/>
</dbReference>
<dbReference type="GO" id="GO:0051536">
    <property type="term" value="F:iron-sulfur cluster binding"/>
    <property type="evidence" value="ECO:0007669"/>
    <property type="project" value="UniProtKB-KW"/>
</dbReference>
<evidence type="ECO:0000256" key="4">
    <source>
        <dbReference type="SAM" id="MobiDB-lite"/>
    </source>
</evidence>
<dbReference type="InterPro" id="IPR053135">
    <property type="entry name" value="AKR2_Oxidoreductase"/>
</dbReference>
<dbReference type="AlphaFoldDB" id="A0A9D9J084"/>
<dbReference type="Gene3D" id="3.20.20.100">
    <property type="entry name" value="NADP-dependent oxidoreductase domain"/>
    <property type="match status" value="1"/>
</dbReference>
<evidence type="ECO:0000256" key="3">
    <source>
        <dbReference type="ARBA" id="ARBA00023014"/>
    </source>
</evidence>
<dbReference type="CDD" id="cd19096">
    <property type="entry name" value="AKR_Fe-S_oxidoreductase"/>
    <property type="match status" value="1"/>
</dbReference>
<dbReference type="InterPro" id="IPR023210">
    <property type="entry name" value="NADP_OxRdtase_dom"/>
</dbReference>
<evidence type="ECO:0000313" key="7">
    <source>
        <dbReference type="Proteomes" id="UP000823772"/>
    </source>
</evidence>
<name>A0A9D9J084_9BACT</name>
<feature type="region of interest" description="Disordered" evidence="4">
    <location>
        <begin position="37"/>
        <end position="59"/>
    </location>
</feature>
<accession>A0A9D9J084</accession>
<dbReference type="EMBL" id="JADILY010000037">
    <property type="protein sequence ID" value="MBO8481270.1"/>
    <property type="molecule type" value="Genomic_DNA"/>
</dbReference>
<organism evidence="6 7">
    <name type="scientific">Candidatus Merdivivens faecigallinarum</name>
    <dbReference type="NCBI Taxonomy" id="2840871"/>
    <lineage>
        <taxon>Bacteria</taxon>
        <taxon>Pseudomonadati</taxon>
        <taxon>Bacteroidota</taxon>
        <taxon>Bacteroidia</taxon>
        <taxon>Bacteroidales</taxon>
        <taxon>Muribaculaceae</taxon>
        <taxon>Muribaculaceae incertae sedis</taxon>
        <taxon>Candidatus Merdivivens</taxon>
    </lineage>
</organism>
<dbReference type="PROSITE" id="PS51379">
    <property type="entry name" value="4FE4S_FER_2"/>
    <property type="match status" value="1"/>
</dbReference>
<evidence type="ECO:0000313" key="6">
    <source>
        <dbReference type="EMBL" id="MBO8481270.1"/>
    </source>
</evidence>
<feature type="domain" description="4Fe-4S ferredoxin-type" evidence="5">
    <location>
        <begin position="424"/>
        <end position="454"/>
    </location>
</feature>
<dbReference type="PROSITE" id="PS51257">
    <property type="entry name" value="PROKAR_LIPOPROTEIN"/>
    <property type="match status" value="1"/>
</dbReference>
<proteinExistence type="predicted"/>
<dbReference type="PANTHER" id="PTHR43312">
    <property type="entry name" value="D-THREO-ALDOSE 1-DEHYDROGENASE"/>
    <property type="match status" value="1"/>
</dbReference>
<evidence type="ECO:0000259" key="5">
    <source>
        <dbReference type="PROSITE" id="PS51379"/>
    </source>
</evidence>
<dbReference type="InterPro" id="IPR036812">
    <property type="entry name" value="NAD(P)_OxRdtase_dom_sf"/>
</dbReference>
<dbReference type="PROSITE" id="PS51318">
    <property type="entry name" value="TAT"/>
    <property type="match status" value="1"/>
</dbReference>
<reference evidence="6" key="1">
    <citation type="submission" date="2020-10" db="EMBL/GenBank/DDBJ databases">
        <authorList>
            <person name="Gilroy R."/>
        </authorList>
    </citation>
    <scope>NUCLEOTIDE SEQUENCE</scope>
    <source>
        <strain evidence="6">B3-2255</strain>
    </source>
</reference>
<gene>
    <name evidence="6" type="ORF">IAC87_01840</name>
</gene>